<dbReference type="Proteomes" id="UP001222377">
    <property type="component" value="Unassembled WGS sequence"/>
</dbReference>
<organism evidence="3 4">
    <name type="scientific">Bacillus amyloliquefaciens</name>
    <name type="common">Bacillus velezensis</name>
    <dbReference type="NCBI Taxonomy" id="1390"/>
    <lineage>
        <taxon>Bacteria</taxon>
        <taxon>Bacillati</taxon>
        <taxon>Bacillota</taxon>
        <taxon>Bacilli</taxon>
        <taxon>Bacillales</taxon>
        <taxon>Bacillaceae</taxon>
        <taxon>Bacillus</taxon>
        <taxon>Bacillus amyloliquefaciens group</taxon>
    </lineage>
</organism>
<feature type="chain" id="PRO_5043028624" evidence="2">
    <location>
        <begin position="29"/>
        <end position="226"/>
    </location>
</feature>
<feature type="compositionally biased region" description="Polar residues" evidence="1">
    <location>
        <begin position="214"/>
        <end position="226"/>
    </location>
</feature>
<gene>
    <name evidence="3" type="ORF">PV946_04345</name>
</gene>
<accession>A0AAP4DH64</accession>
<keyword evidence="2" id="KW-0732">Signal</keyword>
<protein>
    <submittedName>
        <fullName evidence="3">Uncharacterized protein</fullName>
    </submittedName>
</protein>
<feature type="region of interest" description="Disordered" evidence="1">
    <location>
        <begin position="206"/>
        <end position="226"/>
    </location>
</feature>
<dbReference type="AlphaFoldDB" id="A0AAP4DH64"/>
<evidence type="ECO:0000313" key="4">
    <source>
        <dbReference type="Proteomes" id="UP001222377"/>
    </source>
</evidence>
<name>A0AAP4DH64_BACAM</name>
<evidence type="ECO:0000256" key="1">
    <source>
        <dbReference type="SAM" id="MobiDB-lite"/>
    </source>
</evidence>
<evidence type="ECO:0000313" key="3">
    <source>
        <dbReference type="EMBL" id="MDF4193017.1"/>
    </source>
</evidence>
<proteinExistence type="predicted"/>
<dbReference type="EMBL" id="JARKHX010000001">
    <property type="protein sequence ID" value="MDF4193017.1"/>
    <property type="molecule type" value="Genomic_DNA"/>
</dbReference>
<dbReference type="RefSeq" id="WP_014418639.1">
    <property type="nucleotide sequence ID" value="NZ_CP041691.1"/>
</dbReference>
<feature type="signal peptide" evidence="2">
    <location>
        <begin position="1"/>
        <end position="28"/>
    </location>
</feature>
<comment type="caution">
    <text evidence="3">The sequence shown here is derived from an EMBL/GenBank/DDBJ whole genome shotgun (WGS) entry which is preliminary data.</text>
</comment>
<reference evidence="3" key="1">
    <citation type="submission" date="2023-02" db="EMBL/GenBank/DDBJ databases">
        <title>Draft Whole-Genome Sequences of Bacillus Strains of Potential Probiotic for Poultry.</title>
        <authorList>
            <person name="Ma L.M."/>
            <person name="Lopez-Guerra N."/>
            <person name="Zhang G."/>
        </authorList>
    </citation>
    <scope>NUCLEOTIDE SEQUENCE</scope>
    <source>
        <strain evidence="3">OSU1013-24</strain>
    </source>
</reference>
<evidence type="ECO:0000256" key="2">
    <source>
        <dbReference type="SAM" id="SignalP"/>
    </source>
</evidence>
<sequence>MKRKKFLAGVLAASIASGTVLPTSSAFAESIQAPSYEQLNKDFKITSEVIKDDGKLVEIQYAKQGEKHKAVLNAKDHTVKVDGEVQKGLNYDFDEKKAEIANGTQNSSATDTFTTMAAKPKAGYKYVGTVSGHTKESKNAVTLVGSLFGTIPGLGWGAKAAGVLFAYWTKERIPDAYYKYDLYEKGAMTNSWYQYTTTQFFEDKAHKKPMGKPWTSSPTKIDLPNS</sequence>